<dbReference type="Gene3D" id="3.20.20.190">
    <property type="entry name" value="Phosphatidylinositol (PI) phosphodiesterase"/>
    <property type="match status" value="1"/>
</dbReference>
<dbReference type="EMBL" id="JADCNN020000011">
    <property type="protein sequence ID" value="MBM6996722.1"/>
    <property type="molecule type" value="Genomic_DNA"/>
</dbReference>
<evidence type="ECO:0000313" key="3">
    <source>
        <dbReference type="Proteomes" id="UP001516620"/>
    </source>
</evidence>
<dbReference type="InterPro" id="IPR030395">
    <property type="entry name" value="GP_PDE_dom"/>
</dbReference>
<sequence>MKQFPLVTAHTGCMGHPDHSLASFRAALAIGADVYEDDIRVTRDGGLVLAHDDEVALAEGRTGRLSDMTLAELDEQSVEDRLPLASVLRWIKETGKTMNLDIKSAACLEPLAEMLTRMEMADQAFFSGCEYPVALEADRRARQFRKLLNVNIDSFLTSPYAEAVDRACDEGRAARCFGLNVPYQLIRPEFMDAAKRAGLAVFVWTVSDPSEMRRMAGMGVDSITTRDVAALLAVKAETLNKEGRSYVDE</sequence>
<dbReference type="PROSITE" id="PS51704">
    <property type="entry name" value="GP_PDE"/>
    <property type="match status" value="1"/>
</dbReference>
<dbReference type="CDD" id="cd08556">
    <property type="entry name" value="GDPD"/>
    <property type="match status" value="1"/>
</dbReference>
<dbReference type="SUPFAM" id="SSF51695">
    <property type="entry name" value="PLC-like phosphodiesterases"/>
    <property type="match status" value="1"/>
</dbReference>
<reference evidence="2 3" key="1">
    <citation type="submission" date="2021-01" db="EMBL/GenBank/DDBJ databases">
        <title>Paenibacillus sp.nov. isolated from the rhizosphere soil of tomato plant.</title>
        <authorList>
            <person name="Thin K.K."/>
            <person name="Zhang X."/>
            <person name="He S."/>
        </authorList>
    </citation>
    <scope>NUCLEOTIDE SEQUENCE [LARGE SCALE GENOMIC DNA]</scope>
    <source>
        <strain evidence="2 3">DXFW5</strain>
    </source>
</reference>
<keyword evidence="3" id="KW-1185">Reference proteome</keyword>
<evidence type="ECO:0000313" key="2">
    <source>
        <dbReference type="EMBL" id="MBM6996722.1"/>
    </source>
</evidence>
<comment type="caution">
    <text evidence="2">The sequence shown here is derived from an EMBL/GenBank/DDBJ whole genome shotgun (WGS) entry which is preliminary data.</text>
</comment>
<dbReference type="Proteomes" id="UP001516620">
    <property type="component" value="Unassembled WGS sequence"/>
</dbReference>
<name>A0ABS2H5I6_9BACL</name>
<organism evidence="2 3">
    <name type="scientific">Paenibacillus rhizolycopersici</name>
    <dbReference type="NCBI Taxonomy" id="2780073"/>
    <lineage>
        <taxon>Bacteria</taxon>
        <taxon>Bacillati</taxon>
        <taxon>Bacillota</taxon>
        <taxon>Bacilli</taxon>
        <taxon>Bacillales</taxon>
        <taxon>Paenibacillaceae</taxon>
        <taxon>Paenibacillus</taxon>
    </lineage>
</organism>
<protein>
    <submittedName>
        <fullName evidence="2">Glycerophosphodiester phosphodiesterase</fullName>
    </submittedName>
</protein>
<dbReference type="PANTHER" id="PTHR46211:SF1">
    <property type="entry name" value="GLYCEROPHOSPHODIESTER PHOSPHODIESTERASE, CYTOPLASMIC"/>
    <property type="match status" value="1"/>
</dbReference>
<dbReference type="InterPro" id="IPR017946">
    <property type="entry name" value="PLC-like_Pdiesterase_TIM-brl"/>
</dbReference>
<dbReference type="PANTHER" id="PTHR46211">
    <property type="entry name" value="GLYCEROPHOSPHORYL DIESTER PHOSPHODIESTERASE"/>
    <property type="match status" value="1"/>
</dbReference>
<feature type="domain" description="GP-PDE" evidence="1">
    <location>
        <begin position="5"/>
        <end position="235"/>
    </location>
</feature>
<accession>A0ABS2H5I6</accession>
<proteinExistence type="predicted"/>
<evidence type="ECO:0000259" key="1">
    <source>
        <dbReference type="PROSITE" id="PS51704"/>
    </source>
</evidence>
<gene>
    <name evidence="2" type="ORF">IM700_013790</name>
</gene>
<dbReference type="RefSeq" id="WP_193416139.1">
    <property type="nucleotide sequence ID" value="NZ_JADCNN020000011.1"/>
</dbReference>
<dbReference type="Pfam" id="PF03009">
    <property type="entry name" value="GDPD"/>
    <property type="match status" value="1"/>
</dbReference>